<dbReference type="InterPro" id="IPR027417">
    <property type="entry name" value="P-loop_NTPase"/>
</dbReference>
<dbReference type="Proteomes" id="UP000826271">
    <property type="component" value="Unassembled WGS sequence"/>
</dbReference>
<dbReference type="FunFam" id="3.40.50.300:FF:000066">
    <property type="entry name" value="ABC transporter B family member 1"/>
    <property type="match status" value="2"/>
</dbReference>
<keyword evidence="7" id="KW-0067">ATP-binding</keyword>
<dbReference type="InterPro" id="IPR017871">
    <property type="entry name" value="ABC_transporter-like_CS"/>
</dbReference>
<keyword evidence="3" id="KW-0813">Transport</keyword>
<feature type="transmembrane region" description="Helical" evidence="12">
    <location>
        <begin position="57"/>
        <end position="80"/>
    </location>
</feature>
<feature type="transmembrane region" description="Helical" evidence="12">
    <location>
        <begin position="185"/>
        <end position="208"/>
    </location>
</feature>
<dbReference type="PROSITE" id="PS00211">
    <property type="entry name" value="ABC_TRANSPORTER_1"/>
    <property type="match status" value="2"/>
</dbReference>
<evidence type="ECO:0000259" key="14">
    <source>
        <dbReference type="PROSITE" id="PS50929"/>
    </source>
</evidence>
<dbReference type="SUPFAM" id="SSF52540">
    <property type="entry name" value="P-loop containing nucleoside triphosphate hydrolases"/>
    <property type="match status" value="2"/>
</dbReference>
<evidence type="ECO:0000256" key="10">
    <source>
        <dbReference type="ARBA" id="ARBA00023180"/>
    </source>
</evidence>
<organism evidence="15 16">
    <name type="scientific">Buddleja alternifolia</name>
    <dbReference type="NCBI Taxonomy" id="168488"/>
    <lineage>
        <taxon>Eukaryota</taxon>
        <taxon>Viridiplantae</taxon>
        <taxon>Streptophyta</taxon>
        <taxon>Embryophyta</taxon>
        <taxon>Tracheophyta</taxon>
        <taxon>Spermatophyta</taxon>
        <taxon>Magnoliopsida</taxon>
        <taxon>eudicotyledons</taxon>
        <taxon>Gunneridae</taxon>
        <taxon>Pentapetalae</taxon>
        <taxon>asterids</taxon>
        <taxon>lamiids</taxon>
        <taxon>Lamiales</taxon>
        <taxon>Scrophulariaceae</taxon>
        <taxon>Buddlejeae</taxon>
        <taxon>Buddleja</taxon>
    </lineage>
</organism>
<evidence type="ECO:0000256" key="11">
    <source>
        <dbReference type="SAM" id="MobiDB-lite"/>
    </source>
</evidence>
<keyword evidence="16" id="KW-1185">Reference proteome</keyword>
<feature type="domain" description="ABC transporter" evidence="13">
    <location>
        <begin position="1043"/>
        <end position="1280"/>
    </location>
</feature>
<keyword evidence="4 12" id="KW-0812">Transmembrane</keyword>
<dbReference type="InterPro" id="IPR036640">
    <property type="entry name" value="ABC1_TM_sf"/>
</dbReference>
<evidence type="ECO:0000313" key="15">
    <source>
        <dbReference type="EMBL" id="KAG8389625.1"/>
    </source>
</evidence>
<comment type="caution">
    <text evidence="15">The sequence shown here is derived from an EMBL/GenBank/DDBJ whole genome shotgun (WGS) entry which is preliminary data.</text>
</comment>
<reference evidence="15" key="1">
    <citation type="submission" date="2019-10" db="EMBL/GenBank/DDBJ databases">
        <authorList>
            <person name="Zhang R."/>
            <person name="Pan Y."/>
            <person name="Wang J."/>
            <person name="Ma R."/>
            <person name="Yu S."/>
        </authorList>
    </citation>
    <scope>NUCLEOTIDE SEQUENCE</scope>
    <source>
        <strain evidence="15">LA-IB0</strain>
        <tissue evidence="15">Leaf</tissue>
    </source>
</reference>
<comment type="similarity">
    <text evidence="2">Belongs to the ABC transporter superfamily. ABCB family. Multidrug resistance exporter (TC 3.A.1.201) subfamily.</text>
</comment>
<evidence type="ECO:0000256" key="3">
    <source>
        <dbReference type="ARBA" id="ARBA00022448"/>
    </source>
</evidence>
<feature type="transmembrane region" description="Helical" evidence="12">
    <location>
        <begin position="762"/>
        <end position="780"/>
    </location>
</feature>
<feature type="transmembrane region" description="Helical" evidence="12">
    <location>
        <begin position="282"/>
        <end position="305"/>
    </location>
</feature>
<evidence type="ECO:0000256" key="8">
    <source>
        <dbReference type="ARBA" id="ARBA00022989"/>
    </source>
</evidence>
<dbReference type="Pfam" id="PF00005">
    <property type="entry name" value="ABC_tran"/>
    <property type="match status" value="2"/>
</dbReference>
<dbReference type="SUPFAM" id="SSF90123">
    <property type="entry name" value="ABC transporter transmembrane region"/>
    <property type="match status" value="2"/>
</dbReference>
<keyword evidence="9 12" id="KW-0472">Membrane</keyword>
<dbReference type="FunFam" id="1.20.1560.10:FF:000025">
    <property type="entry name" value="ABC transporter B family member 9"/>
    <property type="match status" value="1"/>
</dbReference>
<dbReference type="Gene3D" id="1.20.1560.10">
    <property type="entry name" value="ABC transporter type 1, transmembrane domain"/>
    <property type="match status" value="1"/>
</dbReference>
<evidence type="ECO:0000256" key="7">
    <source>
        <dbReference type="ARBA" id="ARBA00022840"/>
    </source>
</evidence>
<dbReference type="FunFam" id="1.20.1560.10:FF:000044">
    <property type="entry name" value="ABC transporter B family member 9"/>
    <property type="match status" value="1"/>
</dbReference>
<dbReference type="GO" id="GO:0016887">
    <property type="term" value="F:ATP hydrolysis activity"/>
    <property type="evidence" value="ECO:0007669"/>
    <property type="project" value="InterPro"/>
</dbReference>
<feature type="transmembrane region" description="Helical" evidence="12">
    <location>
        <begin position="720"/>
        <end position="750"/>
    </location>
</feature>
<feature type="domain" description="ABC transmembrane type-1" evidence="14">
    <location>
        <begin position="60"/>
        <end position="346"/>
    </location>
</feature>
<dbReference type="InterPro" id="IPR039421">
    <property type="entry name" value="Type_1_exporter"/>
</dbReference>
<keyword evidence="10" id="KW-0325">Glycoprotein</keyword>
<feature type="transmembrane region" description="Helical" evidence="12">
    <location>
        <begin position="851"/>
        <end position="878"/>
    </location>
</feature>
<feature type="domain" description="ABC transporter" evidence="13">
    <location>
        <begin position="381"/>
        <end position="617"/>
    </location>
</feature>
<protein>
    <submittedName>
        <fullName evidence="15">Uncharacterized protein</fullName>
    </submittedName>
</protein>
<dbReference type="CDD" id="cd03249">
    <property type="entry name" value="ABC_MTABC3_MDL1_MDL2"/>
    <property type="match status" value="2"/>
</dbReference>
<evidence type="ECO:0000256" key="1">
    <source>
        <dbReference type="ARBA" id="ARBA00004651"/>
    </source>
</evidence>
<feature type="region of interest" description="Disordered" evidence="11">
    <location>
        <begin position="1"/>
        <end position="38"/>
    </location>
</feature>
<evidence type="ECO:0000256" key="5">
    <source>
        <dbReference type="ARBA" id="ARBA00022737"/>
    </source>
</evidence>
<name>A0AAV6YE49_9LAMI</name>
<dbReference type="InterPro" id="IPR003593">
    <property type="entry name" value="AAA+_ATPase"/>
</dbReference>
<dbReference type="Pfam" id="PF00664">
    <property type="entry name" value="ABC_membrane"/>
    <property type="match status" value="2"/>
</dbReference>
<dbReference type="PROSITE" id="PS50893">
    <property type="entry name" value="ABC_TRANSPORTER_2"/>
    <property type="match status" value="2"/>
</dbReference>
<dbReference type="Gene3D" id="3.40.50.300">
    <property type="entry name" value="P-loop containing nucleotide triphosphate hydrolases"/>
    <property type="match status" value="2"/>
</dbReference>
<dbReference type="CDD" id="cd18578">
    <property type="entry name" value="ABC_6TM_Pgp_ABCB1_D2_like"/>
    <property type="match status" value="1"/>
</dbReference>
<dbReference type="PROSITE" id="PS50929">
    <property type="entry name" value="ABC_TM1F"/>
    <property type="match status" value="2"/>
</dbReference>
<dbReference type="InterPro" id="IPR003439">
    <property type="entry name" value="ABC_transporter-like_ATP-bd"/>
</dbReference>
<dbReference type="SMART" id="SM00382">
    <property type="entry name" value="AAA"/>
    <property type="match status" value="2"/>
</dbReference>
<feature type="transmembrane region" description="Helical" evidence="12">
    <location>
        <begin position="943"/>
        <end position="962"/>
    </location>
</feature>
<dbReference type="FunFam" id="1.20.1560.10:FF:000009">
    <property type="entry name" value="ABC transporter B family member 1"/>
    <property type="match status" value="1"/>
</dbReference>
<dbReference type="GO" id="GO:0010329">
    <property type="term" value="F:auxin efflux transmembrane transporter activity"/>
    <property type="evidence" value="ECO:0007669"/>
    <property type="project" value="UniProtKB-ARBA"/>
</dbReference>
<evidence type="ECO:0000256" key="9">
    <source>
        <dbReference type="ARBA" id="ARBA00023136"/>
    </source>
</evidence>
<proteinExistence type="inferred from homology"/>
<evidence type="ECO:0000256" key="4">
    <source>
        <dbReference type="ARBA" id="ARBA00022692"/>
    </source>
</evidence>
<dbReference type="GO" id="GO:0005886">
    <property type="term" value="C:plasma membrane"/>
    <property type="evidence" value="ECO:0007669"/>
    <property type="project" value="UniProtKB-SubCell"/>
</dbReference>
<comment type="subcellular location">
    <subcellularLocation>
        <location evidence="1">Cell membrane</location>
        <topology evidence="1">Multi-pass membrane protein</topology>
    </subcellularLocation>
</comment>
<dbReference type="InterPro" id="IPR011527">
    <property type="entry name" value="ABC1_TM_dom"/>
</dbReference>
<feature type="domain" description="ABC transmembrane type-1" evidence="14">
    <location>
        <begin position="722"/>
        <end position="1008"/>
    </location>
</feature>
<dbReference type="GO" id="GO:0090374">
    <property type="term" value="P:oligopeptide export from mitochondrion"/>
    <property type="evidence" value="ECO:0007669"/>
    <property type="project" value="TreeGrafter"/>
</dbReference>
<gene>
    <name evidence="15" type="ORF">BUALT_Bualt02G0248500</name>
</gene>
<dbReference type="PANTHER" id="PTHR43394:SF16">
    <property type="entry name" value="ABC TRANSPORTER B FAMILY MEMBER 4-LIKE ISOFORM X1"/>
    <property type="match status" value="1"/>
</dbReference>
<keyword evidence="6" id="KW-0547">Nucleotide-binding</keyword>
<evidence type="ECO:0000313" key="16">
    <source>
        <dbReference type="Proteomes" id="UP000826271"/>
    </source>
</evidence>
<dbReference type="GO" id="GO:0005524">
    <property type="term" value="F:ATP binding"/>
    <property type="evidence" value="ECO:0007669"/>
    <property type="project" value="UniProtKB-KW"/>
</dbReference>
<dbReference type="GO" id="GO:0015421">
    <property type="term" value="F:ABC-type oligopeptide transporter activity"/>
    <property type="evidence" value="ECO:0007669"/>
    <property type="project" value="TreeGrafter"/>
</dbReference>
<dbReference type="GO" id="GO:0010328">
    <property type="term" value="F:auxin influx transmembrane transporter activity"/>
    <property type="evidence" value="ECO:0007669"/>
    <property type="project" value="UniProtKB-ARBA"/>
</dbReference>
<keyword evidence="5" id="KW-0677">Repeat</keyword>
<evidence type="ECO:0000256" key="12">
    <source>
        <dbReference type="SAM" id="Phobius"/>
    </source>
</evidence>
<evidence type="ECO:0000259" key="13">
    <source>
        <dbReference type="PROSITE" id="PS50893"/>
    </source>
</evidence>
<accession>A0AAV6YE49</accession>
<sequence length="1286" mass="139928">MGVEEEAFASRDQNGGHDEAQSASGTPTHEESENENENNSTVPFYKLFTFSDWWDKMLMLIGTIGAIGNGLNPPLMAFLFGDLADAFGRTQTDNVLPVVSKVSLKLVYVALGCGIAAFLQVACWMITGERQAARIRTLYLRTILQQDIAFFDKEVHTGEVIGRMSGDTVLIQDAMGEKVGKFVQLMATFFGGFIIAFTKGWLLTLVMLSSIPPLMISGGIMAHVVSKMATRGQNAYASAAIVVEQTIGAIRTVASYTGEKQAVSNYSKSLEKAYKSAVHEGLATGLGLGSVMFMMFCSYALAVWYGGKMILEKGHSGGEVFTVIVAVLTGSLSLGQASPCMTAFAAGRAAAFKMFETIHRQPEIDPFDSRGKILGDIRGDIELRNVCFSYPARPTEEIFNGFSLFIPHGTTAALVGQSGSGKSTVISLIERFYDPHSGEVLIDGINLKEFQLKWIRSKIGLVSQEPVLFMGSIKENISYGKDGATDQEIRAAAELANAAKFLDKLPQGLDTMVGEHGTQLSGGQKQRIAIARAILKDPRILLLDEATSALDAESERVVQEALDRIMVNRTTVIVAHRLTTVRNANMIAVIHKGKMVEKGTHSKLLEDPEGAYSQLIRLQESRKEEEEEVDEQDEMGYSMEYGRQASQRASLHHIMSRRSSKQRSGSRRSVSITFSLSRGLSVARSEYDDLELANSDELNNKHPKVPFSRLVALNKPETPVLLAGVLAAILNGAIVPFFGIFLSFVIKTFYEPAHKLRQDSRFWALMFVVLGVVSLIAYPLRTYFFGVAGCRLIRRIRLMCFEKVVNMEVGWFDEPQNSSGVIGARLSADAATIRALVGDALAQLVQDLSSVAVGLVIAFIASWQLALIVLAMLPLIGLNGYVQLKFMMGFSADAKVMYEEASQVANDAVGTIRTVASYCAEEKVMEIYRKKCEGPVKMGTRQALISGTGFGLSLALLYFAYATAFYAGARLVEAGTTTFSDVFRVFFALTMTAVAVSQSSTFAPDSSKAKGATASIFAILDRPSNIDPSDESGTTLPNLKGEIELKHISFKYPTRPNIRIFRDLSLRIHSGKTVALVGESGSGKSTVVSLLQRFYNPDSGVITIDGIDIQKFQLKWLRQQMGLVSQEPILFNETIRDNIGYGKGGNATEAEIIAAAELANAHKFISGLEQGYDTMVGERGVQLSGGQKQRIAIARAIVKSPKILLLDEATSALDAESERVVQDALDRVMVNRTTVVVAHRLSTIKGADVIAVVKNGGIVEKGNHDTLINVRDGFYASLVALHKSAS</sequence>
<dbReference type="PANTHER" id="PTHR43394">
    <property type="entry name" value="ATP-DEPENDENT PERMEASE MDL1, MITOCHONDRIAL"/>
    <property type="match status" value="1"/>
</dbReference>
<evidence type="ECO:0000256" key="6">
    <source>
        <dbReference type="ARBA" id="ARBA00022741"/>
    </source>
</evidence>
<feature type="transmembrane region" description="Helical" evidence="12">
    <location>
        <begin position="106"/>
        <end position="126"/>
    </location>
</feature>
<dbReference type="EMBL" id="WHWC01000002">
    <property type="protein sequence ID" value="KAG8389625.1"/>
    <property type="molecule type" value="Genomic_DNA"/>
</dbReference>
<dbReference type="CDD" id="cd18577">
    <property type="entry name" value="ABC_6TM_Pgp_ABCB1_D1_like"/>
    <property type="match status" value="1"/>
</dbReference>
<keyword evidence="8 12" id="KW-1133">Transmembrane helix</keyword>
<evidence type="ECO:0000256" key="2">
    <source>
        <dbReference type="ARBA" id="ARBA00007577"/>
    </source>
</evidence>
<dbReference type="GO" id="GO:0005743">
    <property type="term" value="C:mitochondrial inner membrane"/>
    <property type="evidence" value="ECO:0007669"/>
    <property type="project" value="TreeGrafter"/>
</dbReference>